<keyword evidence="3" id="KW-1185">Reference proteome</keyword>
<dbReference type="NCBIfam" id="TIGR00254">
    <property type="entry name" value="GGDEF"/>
    <property type="match status" value="1"/>
</dbReference>
<dbReference type="GO" id="GO:1902201">
    <property type="term" value="P:negative regulation of bacterial-type flagellum-dependent cell motility"/>
    <property type="evidence" value="ECO:0007669"/>
    <property type="project" value="TreeGrafter"/>
</dbReference>
<evidence type="ECO:0000313" key="2">
    <source>
        <dbReference type="EMBL" id="SIR21100.1"/>
    </source>
</evidence>
<dbReference type="InterPro" id="IPR050469">
    <property type="entry name" value="Diguanylate_Cyclase"/>
</dbReference>
<dbReference type="OrthoDB" id="9805474at2"/>
<proteinExistence type="predicted"/>
<organism evidence="2 3">
    <name type="scientific">Halanaerobium kushneri</name>
    <dbReference type="NCBI Taxonomy" id="56779"/>
    <lineage>
        <taxon>Bacteria</taxon>
        <taxon>Bacillati</taxon>
        <taxon>Bacillota</taxon>
        <taxon>Clostridia</taxon>
        <taxon>Halanaerobiales</taxon>
        <taxon>Halanaerobiaceae</taxon>
        <taxon>Halanaerobium</taxon>
    </lineage>
</organism>
<dbReference type="PROSITE" id="PS50887">
    <property type="entry name" value="GGDEF"/>
    <property type="match status" value="1"/>
</dbReference>
<feature type="domain" description="GGDEF" evidence="1">
    <location>
        <begin position="709"/>
        <end position="842"/>
    </location>
</feature>
<dbReference type="GO" id="GO:0005886">
    <property type="term" value="C:plasma membrane"/>
    <property type="evidence" value="ECO:0007669"/>
    <property type="project" value="TreeGrafter"/>
</dbReference>
<dbReference type="SMART" id="SM00267">
    <property type="entry name" value="GGDEF"/>
    <property type="match status" value="1"/>
</dbReference>
<dbReference type="InterPro" id="IPR000160">
    <property type="entry name" value="GGDEF_dom"/>
</dbReference>
<dbReference type="Pfam" id="PF00990">
    <property type="entry name" value="GGDEF"/>
    <property type="match status" value="1"/>
</dbReference>
<dbReference type="InterPro" id="IPR013702">
    <property type="entry name" value="FIST_domain_N"/>
</dbReference>
<evidence type="ECO:0000313" key="3">
    <source>
        <dbReference type="Proteomes" id="UP000185669"/>
    </source>
</evidence>
<reference evidence="3" key="1">
    <citation type="submission" date="2017-01" db="EMBL/GenBank/DDBJ databases">
        <authorList>
            <person name="Varghese N."/>
            <person name="Submissions S."/>
        </authorList>
    </citation>
    <scope>NUCLEOTIDE SEQUENCE [LARGE SCALE GENOMIC DNA]</scope>
    <source>
        <strain evidence="3">ATCC 700103</strain>
    </source>
</reference>
<dbReference type="EMBL" id="FTNC01000016">
    <property type="protein sequence ID" value="SIR21100.1"/>
    <property type="molecule type" value="Genomic_DNA"/>
</dbReference>
<dbReference type="Gene3D" id="3.30.450.40">
    <property type="match status" value="1"/>
</dbReference>
<dbReference type="Proteomes" id="UP000185669">
    <property type="component" value="Unassembled WGS sequence"/>
</dbReference>
<dbReference type="InterPro" id="IPR029787">
    <property type="entry name" value="Nucleotide_cyclase"/>
</dbReference>
<dbReference type="InterPro" id="IPR043128">
    <property type="entry name" value="Rev_trsase/Diguanyl_cyclase"/>
</dbReference>
<dbReference type="Pfam" id="PF08495">
    <property type="entry name" value="FIST"/>
    <property type="match status" value="1"/>
</dbReference>
<dbReference type="FunFam" id="3.30.70.270:FF:000001">
    <property type="entry name" value="Diguanylate cyclase domain protein"/>
    <property type="match status" value="1"/>
</dbReference>
<dbReference type="STRING" id="56779.SAMN05421834_11631"/>
<dbReference type="GO" id="GO:0043709">
    <property type="term" value="P:cell adhesion involved in single-species biofilm formation"/>
    <property type="evidence" value="ECO:0007669"/>
    <property type="project" value="TreeGrafter"/>
</dbReference>
<dbReference type="InterPro" id="IPR019494">
    <property type="entry name" value="FIST_C"/>
</dbReference>
<accession>A0A1N6Z2S0</accession>
<sequence>MQVERKKCQDAEELIEFFKSLKDSPAQIIQLFSSRSEKINKKIITAFNRYLPLSTLMGVTAEEVISENQVQLNYLTAVALRFEKSSFRLLRTESDSVENARKIMKSIEADTKAIIIFSDDQFNNGDQLVKELNKCSSELIIAGGQAAPGFENESGYVFDRSGIIKKGSLALILNGSQLKAKWNYSMGWDSISREMEITRAEDQVVYELDGRNIFQVYSEFLGEDIKSKLPSIAVTKFPLVFNRGFKNARSAIEVVGDGIRFSGELKVGDRVKISYGSLNKILANSMRLQKNLDFHPEFSFIYSCSGRSQYLKSLNSNLSEEIKVVPSPKAGFSTKGEYGIIDNSYEFLNITTTVLYLSEKKEVVHKKIEFDTEKPTVKTEHLFHLSKKVVSELEMINDKMRKANQATGNHKVEETAASLFKMIFEERNYTGGIVIKEAENLTKIYLDESLGAAAYDIFKSFWQQRPEKISRKENILGFENAFLIPLTKEVEALMIILSNEVDLYDIKKNHLFIEQIPNYLKKAILYESLERNLASLSTLEQTSDFLYSTLDLDLLYERILDIIVGTMGMSAAVIFKKDENKLKMMKNINVRENSELYFYLKGHYRDIAASDQILIENEVDLFENIETLVAIPINLNDYQGILYAMQSKYQQLINENQKKFIRTLANQIRVSIRNALNHHKVKRLSVTDGLTNLYNHSYFHKQLQQKEGEKFSVAIMDIDNFKDFNDQYGHQAGDQVLRKLSEVLKSEIREDDIVARYGGEEFVIYFNLVDQNTLSRVINRLMQKIRKLEVNFDGEILKITVSIGVAVNCDGKYSPEKLIKQADTALYIAKGAGRDMVKFYRNLA</sequence>
<evidence type="ECO:0000259" key="1">
    <source>
        <dbReference type="PROSITE" id="PS50887"/>
    </source>
</evidence>
<gene>
    <name evidence="2" type="ORF">SAMN05421834_11631</name>
</gene>
<dbReference type="SMART" id="SM00897">
    <property type="entry name" value="FIST"/>
    <property type="match status" value="1"/>
</dbReference>
<dbReference type="SMART" id="SM01204">
    <property type="entry name" value="FIST_C"/>
    <property type="match status" value="1"/>
</dbReference>
<dbReference type="RefSeq" id="WP_076545483.1">
    <property type="nucleotide sequence ID" value="NZ_FTNC01000016.1"/>
</dbReference>
<dbReference type="AlphaFoldDB" id="A0A1N6Z2S0"/>
<dbReference type="CDD" id="cd01949">
    <property type="entry name" value="GGDEF"/>
    <property type="match status" value="1"/>
</dbReference>
<dbReference type="InterPro" id="IPR029016">
    <property type="entry name" value="GAF-like_dom_sf"/>
</dbReference>
<dbReference type="Pfam" id="PF10442">
    <property type="entry name" value="FIST_C"/>
    <property type="match status" value="1"/>
</dbReference>
<name>A0A1N6Z2S0_9FIRM</name>
<dbReference type="PANTHER" id="PTHR45138:SF9">
    <property type="entry name" value="DIGUANYLATE CYCLASE DGCM-RELATED"/>
    <property type="match status" value="1"/>
</dbReference>
<dbReference type="Gene3D" id="3.30.70.270">
    <property type="match status" value="1"/>
</dbReference>
<dbReference type="SUPFAM" id="SSF55073">
    <property type="entry name" value="Nucleotide cyclase"/>
    <property type="match status" value="1"/>
</dbReference>
<dbReference type="SUPFAM" id="SSF55781">
    <property type="entry name" value="GAF domain-like"/>
    <property type="match status" value="1"/>
</dbReference>
<dbReference type="GO" id="GO:0052621">
    <property type="term" value="F:diguanylate cyclase activity"/>
    <property type="evidence" value="ECO:0007669"/>
    <property type="project" value="TreeGrafter"/>
</dbReference>
<protein>
    <submittedName>
        <fullName evidence="2">Diguanylate cyclase (GGDEF) domain-containing protein</fullName>
    </submittedName>
</protein>
<dbReference type="PANTHER" id="PTHR45138">
    <property type="entry name" value="REGULATORY COMPONENTS OF SENSORY TRANSDUCTION SYSTEM"/>
    <property type="match status" value="1"/>
</dbReference>